<dbReference type="InterPro" id="IPR000383">
    <property type="entry name" value="Xaa-Pro-like_dom"/>
</dbReference>
<dbReference type="PANTHER" id="PTHR47751">
    <property type="entry name" value="SUPERFAMILY HYDROLASE, PUTATIVE (AFU_ORTHOLOGUE AFUA_2G16580)-RELATED"/>
    <property type="match status" value="1"/>
</dbReference>
<dbReference type="PANTHER" id="PTHR47751:SF2">
    <property type="entry name" value="DLTD N-TERMINAL DOMAIN PROTEIN (AFU_ORTHOLOGUE AFUA_8G00380)-RELATED"/>
    <property type="match status" value="1"/>
</dbReference>
<dbReference type="EMBL" id="VIVK01000002">
    <property type="protein sequence ID" value="TWD75099.1"/>
    <property type="molecule type" value="Genomic_DNA"/>
</dbReference>
<reference evidence="2 3" key="1">
    <citation type="submission" date="2019-06" db="EMBL/GenBank/DDBJ databases">
        <title>Sequencing the genomes of 1000 actinobacteria strains.</title>
        <authorList>
            <person name="Klenk H.-P."/>
        </authorList>
    </citation>
    <scope>NUCLEOTIDE SEQUENCE [LARGE SCALE GENOMIC DNA]</scope>
    <source>
        <strain evidence="2 3">DSM 24683</strain>
    </source>
</reference>
<accession>A0A561B8I0</accession>
<keyword evidence="3" id="KW-1185">Reference proteome</keyword>
<sequence>MTQQDQSGRTDLSDAEHLTFDSDGHRLSALFFRPDGEGPFPVVVLAGGWCYVKELAQPTYARALARAGIAALVFDYRSFGGSEGEPRQHIDPHEQLADYRNAIDYVEQRPEVDPDRLGVWGISYSGGHVLVLGAIDPRVRALCGIVPVTDGYQNMRLAHGTLGFRRFQAALLAARRLRARTGEVTYLPHQPSEEGGPATWPFPKSKQTFAALKEREAPAYRGEATAESSDLLLGYSVFPYLRRLLGKPTMLVVAEGDDHTHWDLALAAYDQIPGDTKLLLRISNADHLTLYADRDRQSVVADRVAAFFTEHLTA</sequence>
<protein>
    <recommendedName>
        <fullName evidence="1">Xaa-Pro dipeptidyl-peptidase-like domain-containing protein</fullName>
    </recommendedName>
</protein>
<organism evidence="2 3">
    <name type="scientific">Kribbella amoyensis</name>
    <dbReference type="NCBI Taxonomy" id="996641"/>
    <lineage>
        <taxon>Bacteria</taxon>
        <taxon>Bacillati</taxon>
        <taxon>Actinomycetota</taxon>
        <taxon>Actinomycetes</taxon>
        <taxon>Propionibacteriales</taxon>
        <taxon>Kribbellaceae</taxon>
        <taxon>Kribbella</taxon>
    </lineage>
</organism>
<proteinExistence type="predicted"/>
<evidence type="ECO:0000313" key="3">
    <source>
        <dbReference type="Proteomes" id="UP000318380"/>
    </source>
</evidence>
<evidence type="ECO:0000313" key="2">
    <source>
        <dbReference type="EMBL" id="TWD75099.1"/>
    </source>
</evidence>
<evidence type="ECO:0000259" key="1">
    <source>
        <dbReference type="Pfam" id="PF02129"/>
    </source>
</evidence>
<dbReference type="Pfam" id="PF02129">
    <property type="entry name" value="Peptidase_S15"/>
    <property type="match status" value="1"/>
</dbReference>
<dbReference type="Gene3D" id="3.40.50.1820">
    <property type="entry name" value="alpha/beta hydrolase"/>
    <property type="match status" value="1"/>
</dbReference>
<dbReference type="InterPro" id="IPR029058">
    <property type="entry name" value="AB_hydrolase_fold"/>
</dbReference>
<dbReference type="RefSeq" id="WP_170284913.1">
    <property type="nucleotide sequence ID" value="NZ_VIVK01000002.1"/>
</dbReference>
<dbReference type="Gene3D" id="1.10.10.800">
    <property type="match status" value="1"/>
</dbReference>
<comment type="caution">
    <text evidence="2">The sequence shown here is derived from an EMBL/GenBank/DDBJ whole genome shotgun (WGS) entry which is preliminary data.</text>
</comment>
<name>A0A561B8I0_9ACTN</name>
<dbReference type="AlphaFoldDB" id="A0A561B8I0"/>
<dbReference type="SUPFAM" id="SSF53474">
    <property type="entry name" value="alpha/beta-Hydrolases"/>
    <property type="match status" value="1"/>
</dbReference>
<dbReference type="GO" id="GO:0016787">
    <property type="term" value="F:hydrolase activity"/>
    <property type="evidence" value="ECO:0007669"/>
    <property type="project" value="InterPro"/>
</dbReference>
<dbReference type="Proteomes" id="UP000318380">
    <property type="component" value="Unassembled WGS sequence"/>
</dbReference>
<gene>
    <name evidence="2" type="ORF">FB561_6536</name>
</gene>
<feature type="domain" description="Xaa-Pro dipeptidyl-peptidase-like" evidence="1">
    <location>
        <begin position="23"/>
        <end position="181"/>
    </location>
</feature>
<dbReference type="InterPro" id="IPR051411">
    <property type="entry name" value="Polyketide_trans_af380"/>
</dbReference>